<sequence length="675" mass="73666">MLAKSLCWGLFALDSFCAALPAPQTHAIHEKRESLHPRWAKRSRVHPDSVLPMRIGLTQNMDNAVNHLMDVSDPSSSNYGKHWTPEKVVDMFKPAEETIEAVREWLVQSGIAAHRITHTDNKGWFAFQATSEEAERLLHTEFHEYEDAVTGGVLPACDEYHVPRHIQHHIDYITPGIKLIAPDKGKSKGLKKRAPNGQKSHLLKQHKGSWNGHRHGRNLSNCDVAITPDCISALYHIPPVNYTVPNPNNSMGIFESEEQYYSQVDLDVFFANFTPKIPQGTHPILASIDGAPGPTTDLSDAGGEADLDIQLAYPIIYPQTITLYDTDDSLYEMDPNITYTYGFNTFLDALDGSYCTYSAYGETGNDPDLDPVYPDPRPGGYNQSLQCGVYKPTNVISVSYGGQEADIPAYYQKRQCNEWLKLGLQGVSVFFASGDAGVGNYPAPNGFDNPDTGCLGPTGKIFNPTWPNNCPWLTNVGATKVYPGKTVFEPESAVFDPAGHPYSVNYSSGGGFSNIYPIPAYQASAVATFFAEHDPSYPSYSRLTDNVTEISSFGDGGGIYNRIGRGIPDVAANGDNIAVYVGGDYELSGGTSASTPIFASIVNRINEERLNAGKGSIGFINPALYANPCILNDITNGTNPGCWTEGFSAVKGWDPVTGLGTPNFAKMLEYFLALP</sequence>
<proteinExistence type="predicted"/>
<keyword evidence="3 8" id="KW-0479">Metal-binding</keyword>
<keyword evidence="4 8" id="KW-0378">Hydrolase</keyword>
<dbReference type="OrthoDB" id="409122at2759"/>
<feature type="chain" id="PRO_5040253751" evidence="9">
    <location>
        <begin position="28"/>
        <end position="675"/>
    </location>
</feature>
<feature type="active site" description="Charge relay system" evidence="8">
    <location>
        <position position="304"/>
    </location>
</feature>
<dbReference type="Proteomes" id="UP000799776">
    <property type="component" value="Unassembled WGS sequence"/>
</dbReference>
<feature type="binding site" evidence="8">
    <location>
        <position position="652"/>
    </location>
    <ligand>
        <name>Ca(2+)</name>
        <dbReference type="ChEBI" id="CHEBI:29108"/>
    </ligand>
</feature>
<feature type="domain" description="Peptidase S53" evidence="10">
    <location>
        <begin position="225"/>
        <end position="674"/>
    </location>
</feature>
<dbReference type="PANTHER" id="PTHR14218:SF19">
    <property type="entry name" value="SERINE PROTEASE AORO, PUTATIVE (AFU_ORTHOLOGUE AFUA_6G10250)-RELATED"/>
    <property type="match status" value="1"/>
</dbReference>
<feature type="signal peptide" evidence="9">
    <location>
        <begin position="1"/>
        <end position="27"/>
    </location>
</feature>
<protein>
    <submittedName>
        <fullName evidence="11">Subtilisin-like protein</fullName>
    </submittedName>
</protein>
<dbReference type="EMBL" id="ML978712">
    <property type="protein sequence ID" value="KAF2090832.1"/>
    <property type="molecule type" value="Genomic_DNA"/>
</dbReference>
<comment type="caution">
    <text evidence="11">The sequence shown here is derived from an EMBL/GenBank/DDBJ whole genome shotgun (WGS) entry which is preliminary data.</text>
</comment>
<evidence type="ECO:0000256" key="7">
    <source>
        <dbReference type="ARBA" id="ARBA00023145"/>
    </source>
</evidence>
<dbReference type="GO" id="GO:0006508">
    <property type="term" value="P:proteolysis"/>
    <property type="evidence" value="ECO:0007669"/>
    <property type="project" value="UniProtKB-KW"/>
</dbReference>
<comment type="subcellular location">
    <subcellularLocation>
        <location evidence="1">Secreted</location>
        <location evidence="1">Extracellular space</location>
    </subcellularLocation>
</comment>
<evidence type="ECO:0000256" key="5">
    <source>
        <dbReference type="ARBA" id="ARBA00022825"/>
    </source>
</evidence>
<feature type="active site" description="Charge relay system" evidence="8">
    <location>
        <position position="592"/>
    </location>
</feature>
<evidence type="ECO:0000256" key="8">
    <source>
        <dbReference type="PROSITE-ProRule" id="PRU01032"/>
    </source>
</evidence>
<dbReference type="InterPro" id="IPR015366">
    <property type="entry name" value="S53_propep"/>
</dbReference>
<evidence type="ECO:0000256" key="1">
    <source>
        <dbReference type="ARBA" id="ARBA00004239"/>
    </source>
</evidence>
<dbReference type="PANTHER" id="PTHR14218">
    <property type="entry name" value="PROTEASE S8 TRIPEPTIDYL PEPTIDASE I CLN2"/>
    <property type="match status" value="1"/>
</dbReference>
<name>A0A9P4I0A8_9PEZI</name>
<feature type="binding site" evidence="8">
    <location>
        <position position="633"/>
    </location>
    <ligand>
        <name>Ca(2+)</name>
        <dbReference type="ChEBI" id="CHEBI:29108"/>
    </ligand>
</feature>
<accession>A0A9P4I0A8</accession>
<keyword evidence="7" id="KW-0865">Zymogen</keyword>
<dbReference type="InterPro" id="IPR050819">
    <property type="entry name" value="Tripeptidyl-peptidase_I"/>
</dbReference>
<dbReference type="AlphaFoldDB" id="A0A9P4I0A8"/>
<dbReference type="GO" id="GO:0004252">
    <property type="term" value="F:serine-type endopeptidase activity"/>
    <property type="evidence" value="ECO:0007669"/>
    <property type="project" value="UniProtKB-UniRule"/>
</dbReference>
<evidence type="ECO:0000256" key="6">
    <source>
        <dbReference type="ARBA" id="ARBA00022837"/>
    </source>
</evidence>
<evidence type="ECO:0000313" key="11">
    <source>
        <dbReference type="EMBL" id="KAF2090832.1"/>
    </source>
</evidence>
<dbReference type="PROSITE" id="PS51695">
    <property type="entry name" value="SEDOLISIN"/>
    <property type="match status" value="1"/>
</dbReference>
<keyword evidence="2 8" id="KW-0645">Protease</keyword>
<feature type="binding site" evidence="8">
    <location>
        <position position="634"/>
    </location>
    <ligand>
        <name>Ca(2+)</name>
        <dbReference type="ChEBI" id="CHEBI:29108"/>
    </ligand>
</feature>
<dbReference type="GO" id="GO:0005576">
    <property type="term" value="C:extracellular region"/>
    <property type="evidence" value="ECO:0007669"/>
    <property type="project" value="UniProtKB-SubCell"/>
</dbReference>
<comment type="cofactor">
    <cofactor evidence="8">
        <name>Ca(2+)</name>
        <dbReference type="ChEBI" id="CHEBI:29108"/>
    </cofactor>
    <text evidence="8">Binds 1 Ca(2+) ion per subunit.</text>
</comment>
<dbReference type="SUPFAM" id="SSF54897">
    <property type="entry name" value="Protease propeptides/inhibitors"/>
    <property type="match status" value="1"/>
</dbReference>
<feature type="active site" description="Charge relay system" evidence="8">
    <location>
        <position position="308"/>
    </location>
</feature>
<gene>
    <name evidence="11" type="ORF">K490DRAFT_33549</name>
</gene>
<dbReference type="InterPro" id="IPR030400">
    <property type="entry name" value="Sedolisin_dom"/>
</dbReference>
<feature type="binding site" evidence="8">
    <location>
        <position position="654"/>
    </location>
    <ligand>
        <name>Ca(2+)</name>
        <dbReference type="ChEBI" id="CHEBI:29108"/>
    </ligand>
</feature>
<evidence type="ECO:0000259" key="10">
    <source>
        <dbReference type="PROSITE" id="PS51695"/>
    </source>
</evidence>
<dbReference type="Pfam" id="PF09286">
    <property type="entry name" value="Pro-kuma_activ"/>
    <property type="match status" value="1"/>
</dbReference>
<keyword evidence="9" id="KW-0732">Signal</keyword>
<evidence type="ECO:0000256" key="3">
    <source>
        <dbReference type="ARBA" id="ARBA00022723"/>
    </source>
</evidence>
<evidence type="ECO:0000313" key="12">
    <source>
        <dbReference type="Proteomes" id="UP000799776"/>
    </source>
</evidence>
<keyword evidence="12" id="KW-1185">Reference proteome</keyword>
<evidence type="ECO:0000256" key="2">
    <source>
        <dbReference type="ARBA" id="ARBA00022670"/>
    </source>
</evidence>
<organism evidence="11 12">
    <name type="scientific">Saccharata proteae CBS 121410</name>
    <dbReference type="NCBI Taxonomy" id="1314787"/>
    <lineage>
        <taxon>Eukaryota</taxon>
        <taxon>Fungi</taxon>
        <taxon>Dikarya</taxon>
        <taxon>Ascomycota</taxon>
        <taxon>Pezizomycotina</taxon>
        <taxon>Dothideomycetes</taxon>
        <taxon>Dothideomycetes incertae sedis</taxon>
        <taxon>Botryosphaeriales</taxon>
        <taxon>Saccharataceae</taxon>
        <taxon>Saccharata</taxon>
    </lineage>
</organism>
<dbReference type="CDD" id="cd04056">
    <property type="entry name" value="Peptidases_S53"/>
    <property type="match status" value="1"/>
</dbReference>
<dbReference type="SUPFAM" id="SSF52743">
    <property type="entry name" value="Subtilisin-like"/>
    <property type="match status" value="1"/>
</dbReference>
<dbReference type="CDD" id="cd11377">
    <property type="entry name" value="Pro-peptidase_S53"/>
    <property type="match status" value="1"/>
</dbReference>
<dbReference type="GO" id="GO:0046872">
    <property type="term" value="F:metal ion binding"/>
    <property type="evidence" value="ECO:0007669"/>
    <property type="project" value="UniProtKB-UniRule"/>
</dbReference>
<dbReference type="SMART" id="SM00944">
    <property type="entry name" value="Pro-kuma_activ"/>
    <property type="match status" value="1"/>
</dbReference>
<evidence type="ECO:0000256" key="4">
    <source>
        <dbReference type="ARBA" id="ARBA00022801"/>
    </source>
</evidence>
<evidence type="ECO:0000256" key="9">
    <source>
        <dbReference type="SAM" id="SignalP"/>
    </source>
</evidence>
<reference evidence="11" key="1">
    <citation type="journal article" date="2020" name="Stud. Mycol.">
        <title>101 Dothideomycetes genomes: a test case for predicting lifestyles and emergence of pathogens.</title>
        <authorList>
            <person name="Haridas S."/>
            <person name="Albert R."/>
            <person name="Binder M."/>
            <person name="Bloem J."/>
            <person name="Labutti K."/>
            <person name="Salamov A."/>
            <person name="Andreopoulos B."/>
            <person name="Baker S."/>
            <person name="Barry K."/>
            <person name="Bills G."/>
            <person name="Bluhm B."/>
            <person name="Cannon C."/>
            <person name="Castanera R."/>
            <person name="Culley D."/>
            <person name="Daum C."/>
            <person name="Ezra D."/>
            <person name="Gonzalez J."/>
            <person name="Henrissat B."/>
            <person name="Kuo A."/>
            <person name="Liang C."/>
            <person name="Lipzen A."/>
            <person name="Lutzoni F."/>
            <person name="Magnuson J."/>
            <person name="Mondo S."/>
            <person name="Nolan M."/>
            <person name="Ohm R."/>
            <person name="Pangilinan J."/>
            <person name="Park H.-J."/>
            <person name="Ramirez L."/>
            <person name="Alfaro M."/>
            <person name="Sun H."/>
            <person name="Tritt A."/>
            <person name="Yoshinaga Y."/>
            <person name="Zwiers L.-H."/>
            <person name="Turgeon B."/>
            <person name="Goodwin S."/>
            <person name="Spatafora J."/>
            <person name="Crous P."/>
            <person name="Grigoriev I."/>
        </authorList>
    </citation>
    <scope>NUCLEOTIDE SEQUENCE</scope>
    <source>
        <strain evidence="11">CBS 121410</strain>
    </source>
</reference>
<dbReference type="Gene3D" id="3.40.50.200">
    <property type="entry name" value="Peptidase S8/S53 domain"/>
    <property type="match status" value="1"/>
</dbReference>
<dbReference type="InterPro" id="IPR036852">
    <property type="entry name" value="Peptidase_S8/S53_dom_sf"/>
</dbReference>
<keyword evidence="6 8" id="KW-0106">Calcium</keyword>
<keyword evidence="5 8" id="KW-0720">Serine protease</keyword>
<dbReference type="GO" id="GO:0008240">
    <property type="term" value="F:tripeptidyl-peptidase activity"/>
    <property type="evidence" value="ECO:0007669"/>
    <property type="project" value="TreeGrafter"/>
</dbReference>